<evidence type="ECO:0000313" key="2">
    <source>
        <dbReference type="Proteomes" id="UP000523087"/>
    </source>
</evidence>
<proteinExistence type="predicted"/>
<dbReference type="EMBL" id="JACDUT010000007">
    <property type="protein sequence ID" value="MBA2875667.1"/>
    <property type="molecule type" value="Genomic_DNA"/>
</dbReference>
<evidence type="ECO:0000313" key="1">
    <source>
        <dbReference type="EMBL" id="MBA2875667.1"/>
    </source>
</evidence>
<dbReference type="Pfam" id="PF10830">
    <property type="entry name" value="DUF2553"/>
    <property type="match status" value="1"/>
</dbReference>
<gene>
    <name evidence="1" type="ORF">HNR31_002457</name>
</gene>
<reference evidence="1 2" key="1">
    <citation type="submission" date="2020-07" db="EMBL/GenBank/DDBJ databases">
        <title>Genomic Encyclopedia of Type Strains, Phase IV (KMG-IV): sequencing the most valuable type-strain genomes for metagenomic binning, comparative biology and taxonomic classification.</title>
        <authorList>
            <person name="Goeker M."/>
        </authorList>
    </citation>
    <scope>NUCLEOTIDE SEQUENCE [LARGE SCALE GENOMIC DNA]</scope>
    <source>
        <strain evidence="1 2">DSM 15730</strain>
    </source>
</reference>
<evidence type="ECO:0008006" key="3">
    <source>
        <dbReference type="Google" id="ProtNLM"/>
    </source>
</evidence>
<dbReference type="RefSeq" id="WP_181556454.1">
    <property type="nucleotide sequence ID" value="NZ_CP064060.1"/>
</dbReference>
<dbReference type="AlphaFoldDB" id="A0A7V9Z7U5"/>
<organism evidence="1 2">
    <name type="scientific">Thermaerobacillus caldiproteolyticus</name>
    <dbReference type="NCBI Taxonomy" id="247480"/>
    <lineage>
        <taxon>Bacteria</taxon>
        <taxon>Bacillati</taxon>
        <taxon>Bacillota</taxon>
        <taxon>Bacilli</taxon>
        <taxon>Bacillales</taxon>
        <taxon>Anoxybacillaceae</taxon>
        <taxon>Thermaerobacillus</taxon>
    </lineage>
</organism>
<comment type="caution">
    <text evidence="1">The sequence shown here is derived from an EMBL/GenBank/DDBJ whole genome shotgun (WGS) entry which is preliminary data.</text>
</comment>
<sequence>MTLEKKRLDITDRIVGKLKNDTIELFAENEPIGRIVLSEAGGTFELNNGYEKELDKIYKQVTLTTDPDQKYVDCDSEYGWC</sequence>
<protein>
    <recommendedName>
        <fullName evidence="3">DUF2553 domain-containing protein</fullName>
    </recommendedName>
</protein>
<accession>A0A7V9Z7U5</accession>
<keyword evidence="2" id="KW-1185">Reference proteome</keyword>
<dbReference type="Proteomes" id="UP000523087">
    <property type="component" value="Unassembled WGS sequence"/>
</dbReference>
<name>A0A7V9Z7U5_9BACL</name>
<dbReference type="InterPro" id="IPR020140">
    <property type="entry name" value="Uncharacterised_YusG"/>
</dbReference>